<dbReference type="InterPro" id="IPR008988">
    <property type="entry name" value="Transcriptional_repressor_C"/>
</dbReference>
<dbReference type="GO" id="GO:0004077">
    <property type="term" value="F:biotin--[biotin carboxyl-carrier protein] ligase activity"/>
    <property type="evidence" value="ECO:0007669"/>
    <property type="project" value="UniProtKB-EC"/>
</dbReference>
<dbReference type="CDD" id="cd16442">
    <property type="entry name" value="BPL"/>
    <property type="match status" value="1"/>
</dbReference>
<protein>
    <recommendedName>
        <fullName evidence="5">biotin--[biotin carboxyl-carrier protein] ligase</fullName>
        <ecNumber evidence="5">6.3.4.15</ecNumber>
    </recommendedName>
</protein>
<organism evidence="7 8">
    <name type="scientific">Paratissierella segnis</name>
    <dbReference type="NCBI Taxonomy" id="2763679"/>
    <lineage>
        <taxon>Bacteria</taxon>
        <taxon>Bacillati</taxon>
        <taxon>Bacillota</taxon>
        <taxon>Tissierellia</taxon>
        <taxon>Tissierellales</taxon>
        <taxon>Tissierellaceae</taxon>
        <taxon>Paratissierella</taxon>
    </lineage>
</organism>
<name>A0A926ERM0_9FIRM</name>
<keyword evidence="2" id="KW-0547">Nucleotide-binding</keyword>
<dbReference type="GO" id="GO:0009249">
    <property type="term" value="P:protein lipoylation"/>
    <property type="evidence" value="ECO:0007669"/>
    <property type="project" value="UniProtKB-ARBA"/>
</dbReference>
<dbReference type="PANTHER" id="PTHR12835">
    <property type="entry name" value="BIOTIN PROTEIN LIGASE"/>
    <property type="match status" value="1"/>
</dbReference>
<evidence type="ECO:0000256" key="4">
    <source>
        <dbReference type="ARBA" id="ARBA00023267"/>
    </source>
</evidence>
<keyword evidence="4" id="KW-0092">Biotin</keyword>
<dbReference type="Pfam" id="PF02237">
    <property type="entry name" value="BPL_C"/>
    <property type="match status" value="1"/>
</dbReference>
<feature type="domain" description="BPL/LPL catalytic" evidence="6">
    <location>
        <begin position="1"/>
        <end position="179"/>
    </location>
</feature>
<accession>A0A926ERM0</accession>
<comment type="caution">
    <text evidence="7">The sequence shown here is derived from an EMBL/GenBank/DDBJ whole genome shotgun (WGS) entry which is preliminary data.</text>
</comment>
<proteinExistence type="predicted"/>
<dbReference type="AlphaFoldDB" id="A0A926ERM0"/>
<gene>
    <name evidence="7" type="ORF">H8707_03235</name>
</gene>
<sequence length="244" mass="26888">MKRKTYHYTTIDSTNIKAKQLAPTEEEGTVIIAEEQRMGKGRLGRSWLSKNGKGIYMSIILKPKADIMKVPSITSIGAASVYLALREMGVESKIKWPNDILVGNKKICGILTEISGDTNKVNYVIMGIGVNVNLEEYEIPEELKGMVTSLKIYLGRTIDKGNLSELILDNFDRLYAPFKDGGNISHVLHICKENSSLLGKDIKVISGNEIRVGKALDINESGELVVEFGDCLEAINSGEVSIRL</sequence>
<evidence type="ECO:0000256" key="3">
    <source>
        <dbReference type="ARBA" id="ARBA00022840"/>
    </source>
</evidence>
<dbReference type="GO" id="GO:0005524">
    <property type="term" value="F:ATP binding"/>
    <property type="evidence" value="ECO:0007669"/>
    <property type="project" value="UniProtKB-KW"/>
</dbReference>
<dbReference type="InterPro" id="IPR045864">
    <property type="entry name" value="aa-tRNA-synth_II/BPL/LPL"/>
</dbReference>
<evidence type="ECO:0000259" key="6">
    <source>
        <dbReference type="PROSITE" id="PS51733"/>
    </source>
</evidence>
<dbReference type="Gene3D" id="3.30.930.10">
    <property type="entry name" value="Bira Bifunctional Protein, Domain 2"/>
    <property type="match status" value="1"/>
</dbReference>
<dbReference type="InterPro" id="IPR004143">
    <property type="entry name" value="BPL_LPL_catalytic"/>
</dbReference>
<evidence type="ECO:0000256" key="2">
    <source>
        <dbReference type="ARBA" id="ARBA00022741"/>
    </source>
</evidence>
<keyword evidence="3" id="KW-0067">ATP-binding</keyword>
<dbReference type="PROSITE" id="PS51733">
    <property type="entry name" value="BPL_LPL_CATALYTIC"/>
    <property type="match status" value="1"/>
</dbReference>
<evidence type="ECO:0000256" key="5">
    <source>
        <dbReference type="ARBA" id="ARBA00024227"/>
    </source>
</evidence>
<dbReference type="InterPro" id="IPR003142">
    <property type="entry name" value="BPL_C"/>
</dbReference>
<dbReference type="EMBL" id="JACRTG010000008">
    <property type="protein sequence ID" value="MBC8587255.1"/>
    <property type="molecule type" value="Genomic_DNA"/>
</dbReference>
<evidence type="ECO:0000256" key="1">
    <source>
        <dbReference type="ARBA" id="ARBA00022598"/>
    </source>
</evidence>
<dbReference type="InterPro" id="IPR004408">
    <property type="entry name" value="Biotin_CoA_COase_ligase"/>
</dbReference>
<dbReference type="GO" id="GO:0005737">
    <property type="term" value="C:cytoplasm"/>
    <property type="evidence" value="ECO:0007669"/>
    <property type="project" value="TreeGrafter"/>
</dbReference>
<dbReference type="EC" id="6.3.4.15" evidence="5"/>
<evidence type="ECO:0000313" key="7">
    <source>
        <dbReference type="EMBL" id="MBC8587255.1"/>
    </source>
</evidence>
<dbReference type="GO" id="GO:0016740">
    <property type="term" value="F:transferase activity"/>
    <property type="evidence" value="ECO:0007669"/>
    <property type="project" value="UniProtKB-ARBA"/>
</dbReference>
<dbReference type="SUPFAM" id="SSF55681">
    <property type="entry name" value="Class II aaRS and biotin synthetases"/>
    <property type="match status" value="1"/>
</dbReference>
<dbReference type="Gene3D" id="2.30.30.100">
    <property type="match status" value="1"/>
</dbReference>
<dbReference type="PANTHER" id="PTHR12835:SF5">
    <property type="entry name" value="BIOTIN--PROTEIN LIGASE"/>
    <property type="match status" value="1"/>
</dbReference>
<keyword evidence="8" id="KW-1185">Reference proteome</keyword>
<reference evidence="7" key="1">
    <citation type="submission" date="2020-08" db="EMBL/GenBank/DDBJ databases">
        <title>Genome public.</title>
        <authorList>
            <person name="Liu C."/>
            <person name="Sun Q."/>
        </authorList>
    </citation>
    <scope>NUCLEOTIDE SEQUENCE</scope>
    <source>
        <strain evidence="7">BX21</strain>
    </source>
</reference>
<dbReference type="SUPFAM" id="SSF50037">
    <property type="entry name" value="C-terminal domain of transcriptional repressors"/>
    <property type="match status" value="1"/>
</dbReference>
<dbReference type="RefSeq" id="WP_262428726.1">
    <property type="nucleotide sequence ID" value="NZ_JACRTG010000008.1"/>
</dbReference>
<dbReference type="Pfam" id="PF03099">
    <property type="entry name" value="BPL_LplA_LipB"/>
    <property type="match status" value="1"/>
</dbReference>
<keyword evidence="1 7" id="KW-0436">Ligase</keyword>
<dbReference type="NCBIfam" id="TIGR00121">
    <property type="entry name" value="birA_ligase"/>
    <property type="match status" value="1"/>
</dbReference>
<evidence type="ECO:0000313" key="8">
    <source>
        <dbReference type="Proteomes" id="UP000601171"/>
    </source>
</evidence>
<dbReference type="Proteomes" id="UP000601171">
    <property type="component" value="Unassembled WGS sequence"/>
</dbReference>